<proteinExistence type="predicted"/>
<evidence type="ECO:0000313" key="2">
    <source>
        <dbReference type="WBParaSite" id="JU765_v2.g3881.t1"/>
    </source>
</evidence>
<protein>
    <submittedName>
        <fullName evidence="2">FAD dependent oxidoreductase domain-containing protein</fullName>
    </submittedName>
</protein>
<sequence>MKIAVIGQGVSGTSTALALLEAFPGIRVTVFGDRPFEDITSFGPAGIFQINHRDHKKWGIVSWERFSKLDREYGPSIGVKYVSGEYQTDDKRELDDLEVLNGDVVHNFHWMTEKEKRERFVDPSRYCVHFSTYASEGRLYVPWLKQQCENHGAMFVTREIHSFEELVNDGYDIIMNCSGLHGGKIAGDDDTVYPLRGVAFEMDAPGFKQFSCHGIATFLLPLDKTVLIGTVRQKGRYDRTVTDEDRKEILTKFFKVHPALKSQKIIREWCGLRPDRPSVRVERQTRSTSDGKTFEVVHNYGHGSNGFTLSWGTAQNAAAYVKDILQERGYFYSSKL</sequence>
<accession>A0AC34R600</accession>
<reference evidence="2" key="1">
    <citation type="submission" date="2022-11" db="UniProtKB">
        <authorList>
            <consortium name="WormBaseParasite"/>
        </authorList>
    </citation>
    <scope>IDENTIFICATION</scope>
</reference>
<dbReference type="WBParaSite" id="JU765_v2.g3881.t1">
    <property type="protein sequence ID" value="JU765_v2.g3881.t1"/>
    <property type="gene ID" value="JU765_v2.g3881"/>
</dbReference>
<organism evidence="1 2">
    <name type="scientific">Panagrolaimus sp. JU765</name>
    <dbReference type="NCBI Taxonomy" id="591449"/>
    <lineage>
        <taxon>Eukaryota</taxon>
        <taxon>Metazoa</taxon>
        <taxon>Ecdysozoa</taxon>
        <taxon>Nematoda</taxon>
        <taxon>Chromadorea</taxon>
        <taxon>Rhabditida</taxon>
        <taxon>Tylenchina</taxon>
        <taxon>Panagrolaimomorpha</taxon>
        <taxon>Panagrolaimoidea</taxon>
        <taxon>Panagrolaimidae</taxon>
        <taxon>Panagrolaimus</taxon>
    </lineage>
</organism>
<dbReference type="Proteomes" id="UP000887576">
    <property type="component" value="Unplaced"/>
</dbReference>
<name>A0AC34R600_9BILA</name>
<evidence type="ECO:0000313" key="1">
    <source>
        <dbReference type="Proteomes" id="UP000887576"/>
    </source>
</evidence>